<keyword evidence="2" id="KW-1185">Reference proteome</keyword>
<protein>
    <submittedName>
        <fullName evidence="1">Uncharacterized protein DUF3305</fullName>
    </submittedName>
</protein>
<evidence type="ECO:0000313" key="2">
    <source>
        <dbReference type="Proteomes" id="UP000219465"/>
    </source>
</evidence>
<dbReference type="EMBL" id="OCPC01000005">
    <property type="protein sequence ID" value="SOE18428.1"/>
    <property type="molecule type" value="Genomic_DNA"/>
</dbReference>
<accession>A0A286IE84</accession>
<sequence length="181" mass="20627">MSRELTIMLGVIAEKRQSVSRWAKDYWIPVGVMLAPADLNAGDILVSGDRMTRYYMGRVDLTCYAADTDAYVENFDSGNPALYVVLRRDSENDHPLDWFVQSVTASPHAAQDYEVGSEDIIERLPMPPEIAQAILEFLDAYHVETPFLKRRRDKLDVEEQKFGKQPIFLGRKRSDRGDLDG</sequence>
<name>A0A286IE84_9HYPH</name>
<dbReference type="Pfam" id="PF11749">
    <property type="entry name" value="DUF3305"/>
    <property type="match status" value="1"/>
</dbReference>
<dbReference type="InterPro" id="IPR021736">
    <property type="entry name" value="DUF3305"/>
</dbReference>
<reference evidence="2" key="1">
    <citation type="submission" date="2017-08" db="EMBL/GenBank/DDBJ databases">
        <authorList>
            <person name="Varghese N."/>
            <person name="Submissions S."/>
        </authorList>
    </citation>
    <scope>NUCLEOTIDE SEQUENCE [LARGE SCALE GENOMIC DNA]</scope>
    <source>
        <strain evidence="2">KCTC 23107</strain>
    </source>
</reference>
<organism evidence="1 2">
    <name type="scientific">Hoeflea halophila</name>
    <dbReference type="NCBI Taxonomy" id="714899"/>
    <lineage>
        <taxon>Bacteria</taxon>
        <taxon>Pseudomonadati</taxon>
        <taxon>Pseudomonadota</taxon>
        <taxon>Alphaproteobacteria</taxon>
        <taxon>Hyphomicrobiales</taxon>
        <taxon>Rhizobiaceae</taxon>
        <taxon>Hoeflea</taxon>
    </lineage>
</organism>
<gene>
    <name evidence="1" type="ORF">SAMN05877838_3352</name>
</gene>
<evidence type="ECO:0000313" key="1">
    <source>
        <dbReference type="EMBL" id="SOE18428.1"/>
    </source>
</evidence>
<dbReference type="Proteomes" id="UP000219465">
    <property type="component" value="Unassembled WGS sequence"/>
</dbReference>
<dbReference type="RefSeq" id="WP_244577934.1">
    <property type="nucleotide sequence ID" value="NZ_OCPC01000005.1"/>
</dbReference>
<dbReference type="AlphaFoldDB" id="A0A286IE84"/>
<proteinExistence type="predicted"/>